<dbReference type="Proteomes" id="UP000467385">
    <property type="component" value="Chromosome"/>
</dbReference>
<feature type="compositionally biased region" description="Basic and acidic residues" evidence="1">
    <location>
        <begin position="56"/>
        <end position="66"/>
    </location>
</feature>
<accession>A0A1X1TA56</accession>
<keyword evidence="3" id="KW-1185">Reference proteome</keyword>
<gene>
    <name evidence="2" type="ORF">MCNS_05150</name>
</gene>
<evidence type="ECO:0000313" key="2">
    <source>
        <dbReference type="EMBL" id="BBZ37452.1"/>
    </source>
</evidence>
<protein>
    <submittedName>
        <fullName evidence="2">Uncharacterized protein</fullName>
    </submittedName>
</protein>
<name>A0A1X1TA56_9MYCO</name>
<dbReference type="STRING" id="44010.AWC00_14290"/>
<organism evidence="2 3">
    <name type="scientific">Mycobacterium conspicuum</name>
    <dbReference type="NCBI Taxonomy" id="44010"/>
    <lineage>
        <taxon>Bacteria</taxon>
        <taxon>Bacillati</taxon>
        <taxon>Actinomycetota</taxon>
        <taxon>Actinomycetes</taxon>
        <taxon>Mycobacteriales</taxon>
        <taxon>Mycobacteriaceae</taxon>
        <taxon>Mycobacterium</taxon>
    </lineage>
</organism>
<proteinExistence type="predicted"/>
<feature type="region of interest" description="Disordered" evidence="1">
    <location>
        <begin position="43"/>
        <end position="66"/>
    </location>
</feature>
<reference evidence="2 3" key="1">
    <citation type="journal article" date="2019" name="Emerg. Microbes Infect.">
        <title>Comprehensive subspecies identification of 175 nontuberculous mycobacteria species based on 7547 genomic profiles.</title>
        <authorList>
            <person name="Matsumoto Y."/>
            <person name="Kinjo T."/>
            <person name="Motooka D."/>
            <person name="Nabeya D."/>
            <person name="Jung N."/>
            <person name="Uechi K."/>
            <person name="Horii T."/>
            <person name="Iida T."/>
            <person name="Fujita J."/>
            <person name="Nakamura S."/>
        </authorList>
    </citation>
    <scope>NUCLEOTIDE SEQUENCE [LARGE SCALE GENOMIC DNA]</scope>
    <source>
        <strain evidence="2 3">JCM 14738</strain>
    </source>
</reference>
<dbReference type="AlphaFoldDB" id="A0A1X1TA56"/>
<dbReference type="EMBL" id="AP022613">
    <property type="protein sequence ID" value="BBZ37452.1"/>
    <property type="molecule type" value="Genomic_DNA"/>
</dbReference>
<evidence type="ECO:0000256" key="1">
    <source>
        <dbReference type="SAM" id="MobiDB-lite"/>
    </source>
</evidence>
<evidence type="ECO:0000313" key="3">
    <source>
        <dbReference type="Proteomes" id="UP000467385"/>
    </source>
</evidence>
<sequence>MAANPTDYERMFPDWPMPRVSPGGRIEVGAIGGTWEVFDDRGNHLGTRAPGDPEPTGEHVVQRLRA</sequence>